<accession>A0A934IRN9</accession>
<dbReference type="PROSITE" id="PS51747">
    <property type="entry name" value="CYT_DCMP_DEAMINASES_2"/>
    <property type="match status" value="1"/>
</dbReference>
<dbReference type="InterPro" id="IPR016193">
    <property type="entry name" value="Cytidine_deaminase-like"/>
</dbReference>
<dbReference type="PROSITE" id="PS00903">
    <property type="entry name" value="CYT_DCMP_DEAMINASES_1"/>
    <property type="match status" value="1"/>
</dbReference>
<feature type="domain" description="CMP/dCMP-type deaminase" evidence="3">
    <location>
        <begin position="1"/>
        <end position="113"/>
    </location>
</feature>
<dbReference type="GO" id="GO:0006152">
    <property type="term" value="P:purine nucleoside catabolic process"/>
    <property type="evidence" value="ECO:0007669"/>
    <property type="project" value="TreeGrafter"/>
</dbReference>
<reference evidence="4" key="1">
    <citation type="submission" date="2020-12" db="EMBL/GenBank/DDBJ databases">
        <title>Bacterial taxonomy.</title>
        <authorList>
            <person name="Pan X."/>
        </authorList>
    </citation>
    <scope>NUCLEOTIDE SEQUENCE</scope>
    <source>
        <strain evidence="4">B2012</strain>
    </source>
</reference>
<evidence type="ECO:0000313" key="4">
    <source>
        <dbReference type="EMBL" id="MBJ3776424.1"/>
    </source>
</evidence>
<gene>
    <name evidence="4" type="ORF">JCR33_12030</name>
</gene>
<dbReference type="Gene3D" id="3.40.140.10">
    <property type="entry name" value="Cytidine Deaminase, domain 2"/>
    <property type="match status" value="1"/>
</dbReference>
<evidence type="ECO:0000313" key="5">
    <source>
        <dbReference type="Proteomes" id="UP000609531"/>
    </source>
</evidence>
<protein>
    <submittedName>
        <fullName evidence="4">Nucleoside deaminase</fullName>
    </submittedName>
</protein>
<keyword evidence="5" id="KW-1185">Reference proteome</keyword>
<dbReference type="GO" id="GO:0008270">
    <property type="term" value="F:zinc ion binding"/>
    <property type="evidence" value="ECO:0007669"/>
    <property type="project" value="InterPro"/>
</dbReference>
<dbReference type="InterPro" id="IPR002125">
    <property type="entry name" value="CMP_dCMP_dom"/>
</dbReference>
<dbReference type="InterPro" id="IPR016192">
    <property type="entry name" value="APOBEC/CMP_deaminase_Zn-bd"/>
</dbReference>
<keyword evidence="2" id="KW-0862">Zinc</keyword>
<evidence type="ECO:0000259" key="3">
    <source>
        <dbReference type="PROSITE" id="PS51747"/>
    </source>
</evidence>
<name>A0A934IRN9_9HYPH</name>
<dbReference type="Proteomes" id="UP000609531">
    <property type="component" value="Unassembled WGS sequence"/>
</dbReference>
<sequence length="156" mass="17112">MIYDPFMQRAIDLSREAVETGEGAPFAAVVVKDGMIIGEGINRVAEAYDATAHGEVEAIRDAGRRLGTWDLSGTALYTTCEPCAMCVAAIYWARIDRVYYANTLADAEALGFDIATLEALVKSRPADRATPYEPLMRESAHGVLEDWSRAPTFRSF</sequence>
<dbReference type="Pfam" id="PF00383">
    <property type="entry name" value="dCMP_cyt_deam_1"/>
    <property type="match status" value="1"/>
</dbReference>
<evidence type="ECO:0000256" key="2">
    <source>
        <dbReference type="ARBA" id="ARBA00022833"/>
    </source>
</evidence>
<evidence type="ECO:0000256" key="1">
    <source>
        <dbReference type="ARBA" id="ARBA00022723"/>
    </source>
</evidence>
<dbReference type="RefSeq" id="WP_198882330.1">
    <property type="nucleotide sequence ID" value="NZ_JAEKJA010000009.1"/>
</dbReference>
<dbReference type="PANTHER" id="PTHR11079">
    <property type="entry name" value="CYTOSINE DEAMINASE FAMILY MEMBER"/>
    <property type="match status" value="1"/>
</dbReference>
<organism evidence="4 5">
    <name type="scientific">Acuticoccus mangrovi</name>
    <dbReference type="NCBI Taxonomy" id="2796142"/>
    <lineage>
        <taxon>Bacteria</taxon>
        <taxon>Pseudomonadati</taxon>
        <taxon>Pseudomonadota</taxon>
        <taxon>Alphaproteobacteria</taxon>
        <taxon>Hyphomicrobiales</taxon>
        <taxon>Amorphaceae</taxon>
        <taxon>Acuticoccus</taxon>
    </lineage>
</organism>
<proteinExistence type="predicted"/>
<dbReference type="PANTHER" id="PTHR11079:SF161">
    <property type="entry name" value="CMP_DCMP-TYPE DEAMINASE DOMAIN-CONTAINING PROTEIN"/>
    <property type="match status" value="1"/>
</dbReference>
<comment type="caution">
    <text evidence="4">The sequence shown here is derived from an EMBL/GenBank/DDBJ whole genome shotgun (WGS) entry which is preliminary data.</text>
</comment>
<dbReference type="SUPFAM" id="SSF53927">
    <property type="entry name" value="Cytidine deaminase-like"/>
    <property type="match status" value="1"/>
</dbReference>
<keyword evidence="1" id="KW-0479">Metal-binding</keyword>
<dbReference type="AlphaFoldDB" id="A0A934IRN9"/>
<dbReference type="CDD" id="cd01285">
    <property type="entry name" value="nucleoside_deaminase"/>
    <property type="match status" value="1"/>
</dbReference>
<dbReference type="GO" id="GO:0047974">
    <property type="term" value="F:guanosine deaminase activity"/>
    <property type="evidence" value="ECO:0007669"/>
    <property type="project" value="TreeGrafter"/>
</dbReference>
<dbReference type="EMBL" id="JAEKJA010000009">
    <property type="protein sequence ID" value="MBJ3776424.1"/>
    <property type="molecule type" value="Genomic_DNA"/>
</dbReference>